<feature type="transmembrane region" description="Helical" evidence="10">
    <location>
        <begin position="148"/>
        <end position="165"/>
    </location>
</feature>
<comment type="catalytic activity">
    <reaction evidence="7 8">
        <text>O-phospho-L-threonyl-[protein] + H2O = L-threonyl-[protein] + phosphate</text>
        <dbReference type="Rhea" id="RHEA:47004"/>
        <dbReference type="Rhea" id="RHEA-COMP:11060"/>
        <dbReference type="Rhea" id="RHEA-COMP:11605"/>
        <dbReference type="ChEBI" id="CHEBI:15377"/>
        <dbReference type="ChEBI" id="CHEBI:30013"/>
        <dbReference type="ChEBI" id="CHEBI:43474"/>
        <dbReference type="ChEBI" id="CHEBI:61977"/>
        <dbReference type="EC" id="3.1.3.16"/>
    </reaction>
</comment>
<evidence type="ECO:0000256" key="4">
    <source>
        <dbReference type="ARBA" id="ARBA00022912"/>
    </source>
</evidence>
<organism evidence="12 13">
    <name type="scientific">Arthrobotrys flagrans</name>
    <name type="common">Nematode-trapping fungus</name>
    <name type="synonym">Trichothecium flagrans</name>
    <dbReference type="NCBI Taxonomy" id="97331"/>
    <lineage>
        <taxon>Eukaryota</taxon>
        <taxon>Fungi</taxon>
        <taxon>Dikarya</taxon>
        <taxon>Ascomycota</taxon>
        <taxon>Pezizomycotina</taxon>
        <taxon>Orbiliomycetes</taxon>
        <taxon>Orbiliales</taxon>
        <taxon>Orbiliaceae</taxon>
        <taxon>Arthrobotrys</taxon>
    </lineage>
</organism>
<feature type="transmembrane region" description="Helical" evidence="10">
    <location>
        <begin position="63"/>
        <end position="87"/>
    </location>
</feature>
<dbReference type="PROSITE" id="PS00125">
    <property type="entry name" value="SER_THR_PHOSPHATASE"/>
    <property type="match status" value="1"/>
</dbReference>
<keyword evidence="5" id="KW-0464">Manganese</keyword>
<dbReference type="Pfam" id="PF00149">
    <property type="entry name" value="Metallophos"/>
    <property type="match status" value="1"/>
</dbReference>
<dbReference type="InterPro" id="IPR047129">
    <property type="entry name" value="PPA2-like"/>
</dbReference>
<dbReference type="FunFam" id="3.60.21.10:FF:000005">
    <property type="entry name" value="Serine/threonine-protein phosphatase"/>
    <property type="match status" value="1"/>
</dbReference>
<dbReference type="PROSITE" id="PS50850">
    <property type="entry name" value="MFS"/>
    <property type="match status" value="1"/>
</dbReference>
<dbReference type="RefSeq" id="XP_067487462.1">
    <property type="nucleotide sequence ID" value="XM_067639700.1"/>
</dbReference>
<feature type="compositionally biased region" description="Low complexity" evidence="9">
    <location>
        <begin position="558"/>
        <end position="571"/>
    </location>
</feature>
<evidence type="ECO:0000256" key="5">
    <source>
        <dbReference type="ARBA" id="ARBA00023211"/>
    </source>
</evidence>
<feature type="transmembrane region" description="Helical" evidence="10">
    <location>
        <begin position="397"/>
        <end position="421"/>
    </location>
</feature>
<proteinExistence type="inferred from homology"/>
<dbReference type="InterPro" id="IPR036259">
    <property type="entry name" value="MFS_trans_sf"/>
</dbReference>
<dbReference type="OrthoDB" id="1930084at2759"/>
<feature type="transmembrane region" description="Helical" evidence="10">
    <location>
        <begin position="214"/>
        <end position="235"/>
    </location>
</feature>
<feature type="transmembrane region" description="Helical" evidence="10">
    <location>
        <begin position="310"/>
        <end position="327"/>
    </location>
</feature>
<feature type="transmembrane region" description="Helical" evidence="10">
    <location>
        <begin position="122"/>
        <end position="142"/>
    </location>
</feature>
<feature type="transmembrane region" description="Helical" evidence="10">
    <location>
        <begin position="364"/>
        <end position="385"/>
    </location>
</feature>
<dbReference type="GO" id="GO:0046872">
    <property type="term" value="F:metal ion binding"/>
    <property type="evidence" value="ECO:0007669"/>
    <property type="project" value="UniProtKB-KW"/>
</dbReference>
<comment type="caution">
    <text evidence="12">The sequence shown here is derived from an EMBL/GenBank/DDBJ whole genome shotgun (WGS) entry which is preliminary data.</text>
</comment>
<dbReference type="CDD" id="cd07415">
    <property type="entry name" value="MPP_PP2A_PP4_PP6"/>
    <property type="match status" value="1"/>
</dbReference>
<dbReference type="Gene3D" id="1.20.1250.20">
    <property type="entry name" value="MFS general substrate transporter like domains"/>
    <property type="match status" value="2"/>
</dbReference>
<dbReference type="Pfam" id="PF07690">
    <property type="entry name" value="MFS_1"/>
    <property type="match status" value="1"/>
</dbReference>
<feature type="transmembrane region" description="Helical" evidence="10">
    <location>
        <begin position="339"/>
        <end position="358"/>
    </location>
</feature>
<evidence type="ECO:0000256" key="3">
    <source>
        <dbReference type="ARBA" id="ARBA00022801"/>
    </source>
</evidence>
<dbReference type="InterPro" id="IPR004843">
    <property type="entry name" value="Calcineurin-like_PHP"/>
</dbReference>
<dbReference type="InterPro" id="IPR006186">
    <property type="entry name" value="Ser/Thr-sp_prot-phosphatase"/>
</dbReference>
<feature type="transmembrane region" description="Helical" evidence="10">
    <location>
        <begin position="272"/>
        <end position="290"/>
    </location>
</feature>
<reference evidence="12 13" key="1">
    <citation type="submission" date="2019-01" db="EMBL/GenBank/DDBJ databases">
        <title>Intercellular communication is required for trap formation in the nematode-trapping fungus Duddingtonia flagrans.</title>
        <authorList>
            <person name="Youssar L."/>
            <person name="Wernet V."/>
            <person name="Hensel N."/>
            <person name="Hildebrandt H.-G."/>
            <person name="Fischer R."/>
        </authorList>
    </citation>
    <scope>NUCLEOTIDE SEQUENCE [LARGE SCALE GENOMIC DNA]</scope>
    <source>
        <strain evidence="12 13">CBS H-5679</strain>
    </source>
</reference>
<feature type="region of interest" description="Disordered" evidence="9">
    <location>
        <begin position="558"/>
        <end position="603"/>
    </location>
</feature>
<keyword evidence="10" id="KW-0472">Membrane</keyword>
<dbReference type="GeneID" id="93592076"/>
<evidence type="ECO:0000313" key="12">
    <source>
        <dbReference type="EMBL" id="RVD81918.1"/>
    </source>
</evidence>
<keyword evidence="4" id="KW-0904">Protein phosphatase</keyword>
<dbReference type="EC" id="3.1.3.16" evidence="8"/>
<dbReference type="VEuPathDB" id="FungiDB:DFL_009765"/>
<dbReference type="FunFam" id="1.20.1250.20:FF:000286">
    <property type="entry name" value="MFS efflux transporter"/>
    <property type="match status" value="1"/>
</dbReference>
<dbReference type="SUPFAM" id="SSF103473">
    <property type="entry name" value="MFS general substrate transporter"/>
    <property type="match status" value="1"/>
</dbReference>
<feature type="region of interest" description="Disordered" evidence="9">
    <location>
        <begin position="466"/>
        <end position="493"/>
    </location>
</feature>
<dbReference type="GO" id="GO:0022857">
    <property type="term" value="F:transmembrane transporter activity"/>
    <property type="evidence" value="ECO:0007669"/>
    <property type="project" value="InterPro"/>
</dbReference>
<evidence type="ECO:0000256" key="2">
    <source>
        <dbReference type="ARBA" id="ARBA00022723"/>
    </source>
</evidence>
<evidence type="ECO:0000256" key="6">
    <source>
        <dbReference type="ARBA" id="ARBA00047761"/>
    </source>
</evidence>
<dbReference type="SMART" id="SM00156">
    <property type="entry name" value="PP2Ac"/>
    <property type="match status" value="1"/>
</dbReference>
<dbReference type="Gene3D" id="3.60.21.10">
    <property type="match status" value="1"/>
</dbReference>
<evidence type="ECO:0000256" key="1">
    <source>
        <dbReference type="ARBA" id="ARBA00004141"/>
    </source>
</evidence>
<evidence type="ECO:0000256" key="7">
    <source>
        <dbReference type="ARBA" id="ARBA00048336"/>
    </source>
</evidence>
<accession>A0A436ZSR5</accession>
<keyword evidence="13" id="KW-1185">Reference proteome</keyword>
<comment type="subcellular location">
    <subcellularLocation>
        <location evidence="1">Membrane</location>
        <topology evidence="1">Multi-pass membrane protein</topology>
    </subcellularLocation>
</comment>
<dbReference type="AlphaFoldDB" id="A0A436ZSR5"/>
<keyword evidence="3 8" id="KW-0378">Hydrolase</keyword>
<dbReference type="STRING" id="97331.A0A436ZSR5"/>
<feature type="transmembrane region" description="Helical" evidence="10">
    <location>
        <begin position="93"/>
        <end position="115"/>
    </location>
</feature>
<gene>
    <name evidence="12" type="ORF">DFL_009765</name>
</gene>
<sequence length="905" mass="98473">MSTQTASITEVVPHVIVKPSSKTIHFQPHEEIELNTRVPSRPSGRAVSEDEAIKLTKDTMFKLLSAGFSFFFAGTSDGCLGALIPYILRTYQINTDMIAVIFAASFGGWVAAALTNSHLLKYLGFGSILVIGASIQLLAHVLRVWTPPYALFTVSFFLTSLGQAYQDSHSNTYVSGVKGAHRWLGFIHAMYALGLLVSPFVATPIAVARPDRWALFYGFLIGLGVINIVAVIFAFRDSLKVIHRAEPTVEGEDTSRGKSAVKEIKETLGMRALWLLSLYFFLFLGASVTGGGWSVEFLVRIRGGDLSKMGYVPAGQNGGLFLGRLLLAEPTKRFGERRMVLVYCILTLVAQLVFWLVPNIPANIAAISLVGFFSGPFFATGISVGSKLFPKRLQPTALGLVFALAQAGGSLFPALTGVIASRVGVQVLQPIMTALLVATGISWWLVPKVHHRTLASLPACELSATLEAHPGPTPPNISQPKAPTARRHSRSSSTNVFPAQLLSELKAQSESIVAGQLVAAGGLPSSSSAVISDDDEPSSDTLVPQPTLATLYAGFQESIDSSTSTSSRTPTAVPYIPRRPSAEPSTTGPMSLGESGSSSGGGPDEWLEMAKKCKYLPESDMKRLCELVKECLMEESNIQPVKSPVTVCGDIHGQFYDLMELFRVGGGFPPDINYVFLGDFVDRGYFSLETFTLLMCLKAKYPSHITLVRGNHESRQITQVYGFYEECQTKYGNASVWKSCCQVFDFLALAAIIDGKVLCVHGGLSPEIRTLDQIRVVARAQEIPHEGAFCDLVWSDPEDVDTWAVSPRGAGWLFGDKVASEFNHVNNLTLIARAHQLVNEGYKYHFKNAVVTVWSAPNYCYRCGNVASIMQVKEDLQPEFKIFRAVPDDQRAVPPGRAGRGEYFL</sequence>
<dbReference type="Proteomes" id="UP000283090">
    <property type="component" value="Unassembled WGS sequence"/>
</dbReference>
<dbReference type="PANTHER" id="PTHR45619">
    <property type="entry name" value="SERINE/THREONINE-PROTEIN PHOSPHATASE PP2A-RELATED"/>
    <property type="match status" value="1"/>
</dbReference>
<name>A0A436ZSR5_ARTFL</name>
<evidence type="ECO:0000256" key="8">
    <source>
        <dbReference type="RuleBase" id="RU004273"/>
    </source>
</evidence>
<dbReference type="SUPFAM" id="SSF56300">
    <property type="entry name" value="Metallo-dependent phosphatases"/>
    <property type="match status" value="1"/>
</dbReference>
<dbReference type="EMBL" id="SAEB01000012">
    <property type="protein sequence ID" value="RVD81918.1"/>
    <property type="molecule type" value="Genomic_DNA"/>
</dbReference>
<evidence type="ECO:0000256" key="9">
    <source>
        <dbReference type="SAM" id="MobiDB-lite"/>
    </source>
</evidence>
<protein>
    <recommendedName>
        <fullName evidence="8">Serine/threonine-protein phosphatase</fullName>
        <ecNumber evidence="8">3.1.3.16</ecNumber>
    </recommendedName>
</protein>
<comment type="catalytic activity">
    <reaction evidence="6">
        <text>O-phospho-L-seryl-[protein] + H2O = L-seryl-[protein] + phosphate</text>
        <dbReference type="Rhea" id="RHEA:20629"/>
        <dbReference type="Rhea" id="RHEA-COMP:9863"/>
        <dbReference type="Rhea" id="RHEA-COMP:11604"/>
        <dbReference type="ChEBI" id="CHEBI:15377"/>
        <dbReference type="ChEBI" id="CHEBI:29999"/>
        <dbReference type="ChEBI" id="CHEBI:43474"/>
        <dbReference type="ChEBI" id="CHEBI:83421"/>
        <dbReference type="EC" id="3.1.3.16"/>
    </reaction>
</comment>
<keyword evidence="2" id="KW-0479">Metal-binding</keyword>
<dbReference type="GO" id="GO:0004722">
    <property type="term" value="F:protein serine/threonine phosphatase activity"/>
    <property type="evidence" value="ECO:0007669"/>
    <property type="project" value="UniProtKB-EC"/>
</dbReference>
<keyword evidence="10" id="KW-0812">Transmembrane</keyword>
<feature type="domain" description="Major facilitator superfamily (MFS) profile" evidence="11">
    <location>
        <begin position="62"/>
        <end position="450"/>
    </location>
</feature>
<dbReference type="GO" id="GO:0016020">
    <property type="term" value="C:membrane"/>
    <property type="evidence" value="ECO:0007669"/>
    <property type="project" value="UniProtKB-SubCell"/>
</dbReference>
<dbReference type="InterPro" id="IPR029052">
    <property type="entry name" value="Metallo-depent_PP-like"/>
</dbReference>
<evidence type="ECO:0000313" key="13">
    <source>
        <dbReference type="Proteomes" id="UP000283090"/>
    </source>
</evidence>
<dbReference type="PRINTS" id="PR00114">
    <property type="entry name" value="STPHPHTASE"/>
</dbReference>
<evidence type="ECO:0000256" key="10">
    <source>
        <dbReference type="SAM" id="Phobius"/>
    </source>
</evidence>
<dbReference type="InterPro" id="IPR011701">
    <property type="entry name" value="MFS"/>
</dbReference>
<feature type="transmembrane region" description="Helical" evidence="10">
    <location>
        <begin position="186"/>
        <end position="208"/>
    </location>
</feature>
<keyword evidence="10" id="KW-1133">Transmembrane helix</keyword>
<evidence type="ECO:0000259" key="11">
    <source>
        <dbReference type="PROSITE" id="PS50850"/>
    </source>
</evidence>
<dbReference type="InterPro" id="IPR020846">
    <property type="entry name" value="MFS_dom"/>
</dbReference>
<comment type="similarity">
    <text evidence="8">Belongs to the PPP phosphatase family.</text>
</comment>